<feature type="domain" description="DUF5655" evidence="2">
    <location>
        <begin position="195"/>
        <end position="300"/>
    </location>
</feature>
<accession>A0A0F9P310</accession>
<dbReference type="InterPro" id="IPR011856">
    <property type="entry name" value="tRNA_endonuc-like_dom_sf"/>
</dbReference>
<keyword evidence="1" id="KW-0175">Coiled coil</keyword>
<evidence type="ECO:0000259" key="2">
    <source>
        <dbReference type="Pfam" id="PF18899"/>
    </source>
</evidence>
<reference evidence="3" key="1">
    <citation type="journal article" date="2015" name="Nature">
        <title>Complex archaea that bridge the gap between prokaryotes and eukaryotes.</title>
        <authorList>
            <person name="Spang A."/>
            <person name="Saw J.H."/>
            <person name="Jorgensen S.L."/>
            <person name="Zaremba-Niedzwiedzka K."/>
            <person name="Martijn J."/>
            <person name="Lind A.E."/>
            <person name="van Eijk R."/>
            <person name="Schleper C."/>
            <person name="Guy L."/>
            <person name="Ettema T.J."/>
        </authorList>
    </citation>
    <scope>NUCLEOTIDE SEQUENCE</scope>
</reference>
<dbReference type="EMBL" id="LAZR01002881">
    <property type="protein sequence ID" value="KKN24464.1"/>
    <property type="molecule type" value="Genomic_DNA"/>
</dbReference>
<organism evidence="3">
    <name type="scientific">marine sediment metagenome</name>
    <dbReference type="NCBI Taxonomy" id="412755"/>
    <lineage>
        <taxon>unclassified sequences</taxon>
        <taxon>metagenomes</taxon>
        <taxon>ecological metagenomes</taxon>
    </lineage>
</organism>
<dbReference type="GO" id="GO:0003676">
    <property type="term" value="F:nucleic acid binding"/>
    <property type="evidence" value="ECO:0007669"/>
    <property type="project" value="InterPro"/>
</dbReference>
<dbReference type="Pfam" id="PF18899">
    <property type="entry name" value="DUF5655"/>
    <property type="match status" value="1"/>
</dbReference>
<evidence type="ECO:0000256" key="1">
    <source>
        <dbReference type="SAM" id="Coils"/>
    </source>
</evidence>
<protein>
    <recommendedName>
        <fullName evidence="2">DUF5655 domain-containing protein</fullName>
    </recommendedName>
</protein>
<evidence type="ECO:0000313" key="3">
    <source>
        <dbReference type="EMBL" id="KKN24464.1"/>
    </source>
</evidence>
<gene>
    <name evidence="3" type="ORF">LCGC14_0894660</name>
</gene>
<dbReference type="AlphaFoldDB" id="A0A0F9P310"/>
<name>A0A0F9P310_9ZZZZ</name>
<comment type="caution">
    <text evidence="3">The sequence shown here is derived from an EMBL/GenBank/DDBJ whole genome shotgun (WGS) entry which is preliminary data.</text>
</comment>
<dbReference type="InterPro" id="IPR043714">
    <property type="entry name" value="DUF5655"/>
</dbReference>
<sequence length="306" mass="36555">MKVYKIEHDNKLRRLNENKIKLEKKVQNIVEKNLELIFNIELIKSEFTIKNRRIDTLAFDPEIKSFVIIEYKRDRSKSIVDQGYAYLRLLLEYKADFVLTFNGIKGENKNLQDIDWSQSKIIFITNRFLEYSKEALGLEMPFELWELSKFDDDTLILAKIEPIFSATLDELTQINSKSEEIKKEIKVYDELFHLDKRPSYIHDLYMSLKEEIKNIDENIDIKPTKLYIAFKINAHNFVTTNFTNKRIDLYLSKLKEEFDDPKDFLENVPDSYNWGKICRFPIDSEDQIPYALHLIKQSYEILLRKL</sequence>
<feature type="coiled-coil region" evidence="1">
    <location>
        <begin position="5"/>
        <end position="32"/>
    </location>
</feature>
<dbReference type="Gene3D" id="3.40.1350.10">
    <property type="match status" value="1"/>
</dbReference>
<proteinExistence type="predicted"/>